<proteinExistence type="predicted"/>
<evidence type="ECO:0000256" key="2">
    <source>
        <dbReference type="SAM" id="Phobius"/>
    </source>
</evidence>
<reference evidence="3 4" key="1">
    <citation type="submission" date="2020-08" db="EMBL/GenBank/DDBJ databases">
        <title>Sequencing the genomes of 1000 actinobacteria strains.</title>
        <authorList>
            <person name="Klenk H.-P."/>
        </authorList>
    </citation>
    <scope>NUCLEOTIDE SEQUENCE [LARGE SCALE GENOMIC DNA]</scope>
    <source>
        <strain evidence="3 4">DSM 45823</strain>
    </source>
</reference>
<evidence type="ECO:0000256" key="1">
    <source>
        <dbReference type="SAM" id="MobiDB-lite"/>
    </source>
</evidence>
<keyword evidence="2" id="KW-0812">Transmembrane</keyword>
<keyword evidence="2" id="KW-1133">Transmembrane helix</keyword>
<feature type="transmembrane region" description="Helical" evidence="2">
    <location>
        <begin position="55"/>
        <end position="76"/>
    </location>
</feature>
<evidence type="ECO:0000313" key="4">
    <source>
        <dbReference type="Proteomes" id="UP000539313"/>
    </source>
</evidence>
<dbReference type="EMBL" id="JACJII010000001">
    <property type="protein sequence ID" value="MBA9007829.1"/>
    <property type="molecule type" value="Genomic_DNA"/>
</dbReference>
<evidence type="ECO:0000313" key="3">
    <source>
        <dbReference type="EMBL" id="MBA9007829.1"/>
    </source>
</evidence>
<accession>A0A7W3RCG7</accession>
<feature type="region of interest" description="Disordered" evidence="1">
    <location>
        <begin position="1"/>
        <end position="23"/>
    </location>
</feature>
<dbReference type="Proteomes" id="UP000539313">
    <property type="component" value="Unassembled WGS sequence"/>
</dbReference>
<feature type="transmembrane region" description="Helical" evidence="2">
    <location>
        <begin position="110"/>
        <end position="126"/>
    </location>
</feature>
<gene>
    <name evidence="3" type="ORF">HNR21_006711</name>
</gene>
<keyword evidence="4" id="KW-1185">Reference proteome</keyword>
<keyword evidence="2" id="KW-0472">Membrane</keyword>
<organism evidence="3 4">
    <name type="scientific">Thermomonospora cellulosilytica</name>
    <dbReference type="NCBI Taxonomy" id="1411118"/>
    <lineage>
        <taxon>Bacteria</taxon>
        <taxon>Bacillati</taxon>
        <taxon>Actinomycetota</taxon>
        <taxon>Actinomycetes</taxon>
        <taxon>Streptosporangiales</taxon>
        <taxon>Thermomonosporaceae</taxon>
        <taxon>Thermomonospora</taxon>
    </lineage>
</organism>
<protein>
    <submittedName>
        <fullName evidence="3">Uncharacterized protein</fullName>
    </submittedName>
</protein>
<dbReference type="AlphaFoldDB" id="A0A7W3RCG7"/>
<sequence>MAVNVLRNRRRDRHHTTETPVHRRRWWRHTGTAPATDRPQPGRHLLARRTPVSNMIMGAALAATLILLLGILLTAIDADTGDLLVGYTLQTASWLATPFNGVFHDPDPQTYRYLTWGLTAVIYYAAGRTLSHLIRF</sequence>
<dbReference type="RefSeq" id="WP_119728756.1">
    <property type="nucleotide sequence ID" value="NZ_JACJII010000001.1"/>
</dbReference>
<name>A0A7W3RCG7_9ACTN</name>
<comment type="caution">
    <text evidence="3">The sequence shown here is derived from an EMBL/GenBank/DDBJ whole genome shotgun (WGS) entry which is preliminary data.</text>
</comment>